<comment type="caution">
    <text evidence="3">The sequence shown here is derived from an EMBL/GenBank/DDBJ whole genome shotgun (WGS) entry which is preliminary data.</text>
</comment>
<reference evidence="3" key="2">
    <citation type="journal article" date="2021" name="Syst. Appl. Microbiol.">
        <title>Roseomonas hellenica sp. nov., isolated from roots of wild-growing Alkanna tinctoria.</title>
        <authorList>
            <person name="Rat A."/>
            <person name="Naranjo H.D."/>
            <person name="Lebbe L."/>
            <person name="Cnockaert M."/>
            <person name="Krigas N."/>
            <person name="Grigoriadou K."/>
            <person name="Maloupa E."/>
            <person name="Willems A."/>
        </authorList>
    </citation>
    <scope>NUCLEOTIDE SEQUENCE</scope>
    <source>
        <strain evidence="3">LMG 28251</strain>
    </source>
</reference>
<dbReference type="RefSeq" id="WP_211876012.1">
    <property type="nucleotide sequence ID" value="NZ_JAAEDH010000027.1"/>
</dbReference>
<dbReference type="EMBL" id="JAAEDH010000027">
    <property type="protein sequence ID" value="MBR0657147.1"/>
    <property type="molecule type" value="Genomic_DNA"/>
</dbReference>
<dbReference type="AlphaFoldDB" id="A0AAF1KUV3"/>
<evidence type="ECO:0000256" key="1">
    <source>
        <dbReference type="SAM" id="MobiDB-lite"/>
    </source>
</evidence>
<name>A0AAF1KUV3_9PROT</name>
<protein>
    <recommendedName>
        <fullName evidence="2">FtsK gamma domain-containing protein</fullName>
    </recommendedName>
</protein>
<sequence>MARFANFDEAVAIVQENDRVSAASLARALGATSAAAASLLDRLHDEGHIEGVGEDGWHRVIGTQARRRWDRNGSSVGTPSGRIAMLEAENAELRHKLREVEDRLAHRGSTNATGQHAPSQAPETEDEMAQTRRRLRHLLARALHPDRAEGNVLERNLHTDLFKRLWPEIEAAISGKPSPSEEE</sequence>
<dbReference type="Gene3D" id="1.10.10.10">
    <property type="entry name" value="Winged helix-like DNA-binding domain superfamily/Winged helix DNA-binding domain"/>
    <property type="match status" value="1"/>
</dbReference>
<dbReference type="SUPFAM" id="SSF46785">
    <property type="entry name" value="Winged helix' DNA-binding domain"/>
    <property type="match status" value="1"/>
</dbReference>
<dbReference type="InterPro" id="IPR036390">
    <property type="entry name" value="WH_DNA-bd_sf"/>
</dbReference>
<keyword evidence="4" id="KW-1185">Reference proteome</keyword>
<feature type="domain" description="FtsK gamma" evidence="2">
    <location>
        <begin position="2"/>
        <end position="65"/>
    </location>
</feature>
<accession>A0AAF1KUV3</accession>
<dbReference type="SMART" id="SM00843">
    <property type="entry name" value="Ftsk_gamma"/>
    <property type="match status" value="1"/>
</dbReference>
<dbReference type="InterPro" id="IPR018541">
    <property type="entry name" value="Ftsk_gamma"/>
</dbReference>
<feature type="compositionally biased region" description="Polar residues" evidence="1">
    <location>
        <begin position="108"/>
        <end position="122"/>
    </location>
</feature>
<gene>
    <name evidence="3" type="ORF">GXW79_18870</name>
</gene>
<dbReference type="Proteomes" id="UP001196068">
    <property type="component" value="Unassembled WGS sequence"/>
</dbReference>
<evidence type="ECO:0000259" key="2">
    <source>
        <dbReference type="SMART" id="SM00843"/>
    </source>
</evidence>
<dbReference type="InterPro" id="IPR036388">
    <property type="entry name" value="WH-like_DNA-bd_sf"/>
</dbReference>
<organism evidence="3 4">
    <name type="scientific">Plastoroseomonas arctica</name>
    <dbReference type="NCBI Taxonomy" id="1509237"/>
    <lineage>
        <taxon>Bacteria</taxon>
        <taxon>Pseudomonadati</taxon>
        <taxon>Pseudomonadota</taxon>
        <taxon>Alphaproteobacteria</taxon>
        <taxon>Acetobacterales</taxon>
        <taxon>Acetobacteraceae</taxon>
        <taxon>Plastoroseomonas</taxon>
    </lineage>
</organism>
<evidence type="ECO:0000313" key="4">
    <source>
        <dbReference type="Proteomes" id="UP001196068"/>
    </source>
</evidence>
<reference evidence="3" key="1">
    <citation type="submission" date="2020-01" db="EMBL/GenBank/DDBJ databases">
        <authorList>
            <person name="Rat A."/>
        </authorList>
    </citation>
    <scope>NUCLEOTIDE SEQUENCE</scope>
    <source>
        <strain evidence="3">LMG 28251</strain>
    </source>
</reference>
<proteinExistence type="predicted"/>
<feature type="region of interest" description="Disordered" evidence="1">
    <location>
        <begin position="105"/>
        <end position="130"/>
    </location>
</feature>
<evidence type="ECO:0000313" key="3">
    <source>
        <dbReference type="EMBL" id="MBR0657147.1"/>
    </source>
</evidence>